<dbReference type="AlphaFoldDB" id="A0A2N9ALU2"/>
<accession>A0A2N9ALU2</accession>
<dbReference type="Proteomes" id="UP000233769">
    <property type="component" value="Chromosome tk0001"/>
</dbReference>
<sequence>MGFAQAWSALMYSLRASVPGQGHSHGNRASG</sequence>
<organism evidence="1 2">
    <name type="scientific">Methylorubrum extorquens</name>
    <name type="common">Methylobacterium dichloromethanicum</name>
    <name type="synonym">Methylobacterium extorquens</name>
    <dbReference type="NCBI Taxonomy" id="408"/>
    <lineage>
        <taxon>Bacteria</taxon>
        <taxon>Pseudomonadati</taxon>
        <taxon>Pseudomonadota</taxon>
        <taxon>Alphaproteobacteria</taxon>
        <taxon>Hyphomicrobiales</taxon>
        <taxon>Methylobacteriaceae</taxon>
        <taxon>Methylorubrum</taxon>
    </lineage>
</organism>
<dbReference type="EMBL" id="LT962688">
    <property type="protein sequence ID" value="SOR28305.1"/>
    <property type="molecule type" value="Genomic_DNA"/>
</dbReference>
<protein>
    <submittedName>
        <fullName evidence="1">Uncharacterized protein</fullName>
    </submittedName>
</protein>
<gene>
    <name evidence="1" type="ORF">TK0001_1703</name>
</gene>
<evidence type="ECO:0000313" key="2">
    <source>
        <dbReference type="Proteomes" id="UP000233769"/>
    </source>
</evidence>
<name>A0A2N9ALU2_METEX</name>
<evidence type="ECO:0000313" key="1">
    <source>
        <dbReference type="EMBL" id="SOR28305.1"/>
    </source>
</evidence>
<proteinExistence type="predicted"/>
<reference evidence="2" key="1">
    <citation type="submission" date="2017-10" db="EMBL/GenBank/DDBJ databases">
        <authorList>
            <person name="Regsiter A."/>
            <person name="William W."/>
        </authorList>
    </citation>
    <scope>NUCLEOTIDE SEQUENCE [LARGE SCALE GENOMIC DNA]</scope>
</reference>